<dbReference type="EMBL" id="KI968756">
    <property type="protein sequence ID" value="EUN25133.1"/>
    <property type="molecule type" value="Genomic_DNA"/>
</dbReference>
<evidence type="ECO:0000256" key="1">
    <source>
        <dbReference type="SAM" id="MobiDB-lite"/>
    </source>
</evidence>
<accession>W7E400</accession>
<evidence type="ECO:0000313" key="3">
    <source>
        <dbReference type="Proteomes" id="UP000054337"/>
    </source>
</evidence>
<feature type="compositionally biased region" description="Pro residues" evidence="1">
    <location>
        <begin position="42"/>
        <end position="52"/>
    </location>
</feature>
<sequence length="52" mass="5471">MAPLLVGPPSPALLLPLQLLLAGRQPQLKLPRRAPRRALSSPPQPPPPAPAL</sequence>
<dbReference type="RefSeq" id="XP_014554709.1">
    <property type="nucleotide sequence ID" value="XM_014699223.1"/>
</dbReference>
<evidence type="ECO:0000313" key="2">
    <source>
        <dbReference type="EMBL" id="EUN25133.1"/>
    </source>
</evidence>
<reference evidence="2 3" key="1">
    <citation type="journal article" date="2013" name="PLoS Genet.">
        <title>Comparative genome structure, secondary metabolite, and effector coding capacity across Cochliobolus pathogens.</title>
        <authorList>
            <person name="Condon B.J."/>
            <person name="Leng Y."/>
            <person name="Wu D."/>
            <person name="Bushley K.E."/>
            <person name="Ohm R.A."/>
            <person name="Otillar R."/>
            <person name="Martin J."/>
            <person name="Schackwitz W."/>
            <person name="Grimwood J."/>
            <person name="MohdZainudin N."/>
            <person name="Xue C."/>
            <person name="Wang R."/>
            <person name="Manning V.A."/>
            <person name="Dhillon B."/>
            <person name="Tu Z.J."/>
            <person name="Steffenson B.J."/>
            <person name="Salamov A."/>
            <person name="Sun H."/>
            <person name="Lowry S."/>
            <person name="LaButti K."/>
            <person name="Han J."/>
            <person name="Copeland A."/>
            <person name="Lindquist E."/>
            <person name="Barry K."/>
            <person name="Schmutz J."/>
            <person name="Baker S.E."/>
            <person name="Ciuffetti L.M."/>
            <person name="Grigoriev I.V."/>
            <person name="Zhong S."/>
            <person name="Turgeon B.G."/>
        </authorList>
    </citation>
    <scope>NUCLEOTIDE SEQUENCE [LARGE SCALE GENOMIC DNA]</scope>
    <source>
        <strain evidence="2 3">FI3</strain>
    </source>
</reference>
<organism evidence="2 3">
    <name type="scientific">Bipolaris victoriae (strain FI3)</name>
    <name type="common">Victoria blight of oats agent</name>
    <name type="synonym">Cochliobolus victoriae</name>
    <dbReference type="NCBI Taxonomy" id="930091"/>
    <lineage>
        <taxon>Eukaryota</taxon>
        <taxon>Fungi</taxon>
        <taxon>Dikarya</taxon>
        <taxon>Ascomycota</taxon>
        <taxon>Pezizomycotina</taxon>
        <taxon>Dothideomycetes</taxon>
        <taxon>Pleosporomycetidae</taxon>
        <taxon>Pleosporales</taxon>
        <taxon>Pleosporineae</taxon>
        <taxon>Pleosporaceae</taxon>
        <taxon>Bipolaris</taxon>
    </lineage>
</organism>
<dbReference type="Proteomes" id="UP000054337">
    <property type="component" value="Unassembled WGS sequence"/>
</dbReference>
<proteinExistence type="predicted"/>
<gene>
    <name evidence="2" type="ORF">COCVIDRAFT_104219</name>
</gene>
<dbReference type="GeneID" id="26248680"/>
<keyword evidence="3" id="KW-1185">Reference proteome</keyword>
<feature type="region of interest" description="Disordered" evidence="1">
    <location>
        <begin position="28"/>
        <end position="52"/>
    </location>
</feature>
<name>W7E400_BIPV3</name>
<dbReference type="AlphaFoldDB" id="W7E400"/>
<dbReference type="HOGENOM" id="CLU_3086895_0_0_1"/>
<protein>
    <submittedName>
        <fullName evidence="2">Uncharacterized protein</fullName>
    </submittedName>
</protein>